<proteinExistence type="predicted"/>
<dbReference type="Proteomes" id="UP000887565">
    <property type="component" value="Unplaced"/>
</dbReference>
<accession>A0A915HPH5</accession>
<protein>
    <submittedName>
        <fullName evidence="2">Uncharacterized protein</fullName>
    </submittedName>
</protein>
<dbReference type="AlphaFoldDB" id="A0A915HPH5"/>
<organism evidence="1 2">
    <name type="scientific">Romanomermis culicivorax</name>
    <name type="common">Nematode worm</name>
    <dbReference type="NCBI Taxonomy" id="13658"/>
    <lineage>
        <taxon>Eukaryota</taxon>
        <taxon>Metazoa</taxon>
        <taxon>Ecdysozoa</taxon>
        <taxon>Nematoda</taxon>
        <taxon>Enoplea</taxon>
        <taxon>Dorylaimia</taxon>
        <taxon>Mermithida</taxon>
        <taxon>Mermithoidea</taxon>
        <taxon>Mermithidae</taxon>
        <taxon>Romanomermis</taxon>
    </lineage>
</organism>
<dbReference type="WBParaSite" id="nRc.2.0.1.t03624-RA">
    <property type="protein sequence ID" value="nRc.2.0.1.t03624-RA"/>
    <property type="gene ID" value="nRc.2.0.1.g03624"/>
</dbReference>
<evidence type="ECO:0000313" key="1">
    <source>
        <dbReference type="Proteomes" id="UP000887565"/>
    </source>
</evidence>
<keyword evidence="1" id="KW-1185">Reference proteome</keyword>
<reference evidence="2" key="1">
    <citation type="submission" date="2022-11" db="UniProtKB">
        <authorList>
            <consortium name="WormBaseParasite"/>
        </authorList>
    </citation>
    <scope>IDENTIFICATION</scope>
</reference>
<sequence length="78" mass="8819">MAALNPNNKNASLRHKRDRSSLARLNMAFVLENLGDLCAISMRNTATCDQLIERLKNNCAYWKANDRDAKILVDQVCP</sequence>
<evidence type="ECO:0000313" key="2">
    <source>
        <dbReference type="WBParaSite" id="nRc.2.0.1.t03624-RA"/>
    </source>
</evidence>
<name>A0A915HPH5_ROMCU</name>